<name>A0A6B0SX69_9EURY</name>
<gene>
    <name evidence="3" type="ORF">GRX01_18295</name>
</gene>
<feature type="region of interest" description="Disordered" evidence="1">
    <location>
        <begin position="364"/>
        <end position="388"/>
    </location>
</feature>
<sequence length="404" mass="44605">MTDSALPTASDLPSAMVERPQWVCWRSEDRNGKQTKIPVEPETGSYASSTDPDTWRSFETASAYAAESGTGLGFVFTSDDPLVGVDLDDCRDPETGDLTGDATAIVSDLASFTEVSPSGTGVHVIVRGELPNGRNRRGSIELYDTARFFTVTGDQLAETPMTACVRPDALTAIHAEYLTLDESPHPSESESSPQAEQTSLDHTRDGPGNDLADDELLEHAQQATNGEKFDRLWRGSTAGYESHSEADMALCSLLAFWTAGDATQIDRLFRQSGLLRPKWDEVHFSDGATYGERTIERAITGTDDFYERSSDTSWTLFETEEDQAESHTSTTETAPVETDSNSADQGSVSVPALSKLRTELDALERENERLQQQLDTERARRKTAEAELNAERERGFVDRLLWWR</sequence>
<organism evidence="3 4">
    <name type="scientific">Halobaculum saliterrae</name>
    <dbReference type="NCBI Taxonomy" id="2073113"/>
    <lineage>
        <taxon>Archaea</taxon>
        <taxon>Methanobacteriati</taxon>
        <taxon>Methanobacteriota</taxon>
        <taxon>Stenosarchaea group</taxon>
        <taxon>Halobacteria</taxon>
        <taxon>Halobacteriales</taxon>
        <taxon>Haloferacaceae</taxon>
        <taxon>Halobaculum</taxon>
    </lineage>
</organism>
<dbReference type="InterPro" id="IPR054468">
    <property type="entry name" value="NrSPol-like_HBD"/>
</dbReference>
<dbReference type="Pfam" id="PF22763">
    <property type="entry name" value="NrS1-1_pol-like_HBD"/>
    <property type="match status" value="1"/>
</dbReference>
<protein>
    <recommendedName>
        <fullName evidence="2">NrS-1 polymerase-like HBD domain-containing protein</fullName>
    </recommendedName>
</protein>
<dbReference type="OrthoDB" id="238910at2157"/>
<feature type="domain" description="NrS-1 polymerase-like HBD" evidence="2">
    <location>
        <begin position="243"/>
        <end position="307"/>
    </location>
</feature>
<evidence type="ECO:0000256" key="1">
    <source>
        <dbReference type="SAM" id="MobiDB-lite"/>
    </source>
</evidence>
<keyword evidence="4" id="KW-1185">Reference proteome</keyword>
<reference evidence="3 4" key="1">
    <citation type="submission" date="2019-12" db="EMBL/GenBank/DDBJ databases">
        <title>Isolation and characterization of three novel carbon monoxide-oxidizing members of Halobacteria from salione crusts and soils.</title>
        <authorList>
            <person name="Myers M.R."/>
            <person name="King G.M."/>
        </authorList>
    </citation>
    <scope>NUCLEOTIDE SEQUENCE [LARGE SCALE GENOMIC DNA]</scope>
    <source>
        <strain evidence="3 4">WSA2</strain>
    </source>
</reference>
<feature type="region of interest" description="Disordered" evidence="1">
    <location>
        <begin position="319"/>
        <end position="351"/>
    </location>
</feature>
<feature type="region of interest" description="Disordered" evidence="1">
    <location>
        <begin position="27"/>
        <end position="52"/>
    </location>
</feature>
<dbReference type="Proteomes" id="UP000437065">
    <property type="component" value="Unassembled WGS sequence"/>
</dbReference>
<dbReference type="RefSeq" id="WP_159671186.1">
    <property type="nucleotide sequence ID" value="NZ_WUUS01000016.1"/>
</dbReference>
<dbReference type="AlphaFoldDB" id="A0A6B0SX69"/>
<accession>A0A6B0SX69</accession>
<dbReference type="EMBL" id="WUUS01000016">
    <property type="protein sequence ID" value="MXR43275.1"/>
    <property type="molecule type" value="Genomic_DNA"/>
</dbReference>
<evidence type="ECO:0000313" key="4">
    <source>
        <dbReference type="Proteomes" id="UP000437065"/>
    </source>
</evidence>
<evidence type="ECO:0000313" key="3">
    <source>
        <dbReference type="EMBL" id="MXR43275.1"/>
    </source>
</evidence>
<evidence type="ECO:0000259" key="2">
    <source>
        <dbReference type="Pfam" id="PF22763"/>
    </source>
</evidence>
<proteinExistence type="predicted"/>
<feature type="compositionally biased region" description="Polar residues" evidence="1">
    <location>
        <begin position="326"/>
        <end position="348"/>
    </location>
</feature>
<comment type="caution">
    <text evidence="3">The sequence shown here is derived from an EMBL/GenBank/DDBJ whole genome shotgun (WGS) entry which is preliminary data.</text>
</comment>
<feature type="region of interest" description="Disordered" evidence="1">
    <location>
        <begin position="182"/>
        <end position="212"/>
    </location>
</feature>